<feature type="compositionally biased region" description="Polar residues" evidence="1">
    <location>
        <begin position="513"/>
        <end position="525"/>
    </location>
</feature>
<reference evidence="3" key="1">
    <citation type="submission" date="2023-07" db="EMBL/GenBank/DDBJ databases">
        <authorList>
            <person name="Kim M.K."/>
        </authorList>
    </citation>
    <scope>NUCLEOTIDE SEQUENCE</scope>
    <source>
        <strain evidence="3">M29</strain>
    </source>
</reference>
<proteinExistence type="predicted"/>
<keyword evidence="2" id="KW-1133">Transmembrane helix</keyword>
<comment type="caution">
    <text evidence="3">The sequence shown here is derived from an EMBL/GenBank/DDBJ whole genome shotgun (WGS) entry which is preliminary data.</text>
</comment>
<feature type="transmembrane region" description="Helical" evidence="2">
    <location>
        <begin position="122"/>
        <end position="144"/>
    </location>
</feature>
<accession>A0ABT9AH79</accession>
<feature type="region of interest" description="Disordered" evidence="1">
    <location>
        <begin position="510"/>
        <end position="542"/>
    </location>
</feature>
<name>A0ABT9AH79_9BACT</name>
<sequence>MNPNSTSNSTVANASLQLPDTNLEQSPSLGMRFLWWCAGADGQLLARCPTDYVKYGNIGATVVLTALLAFISMSYALNAVFDTLWAALCMGVVWSVVIFVLDRSIVSSMRKPPMGTSFFSKAGLGETPFLLVRLAVAIVISFTISKPLEVKIFENRIATEIDEEEINESLAKNAAIEKGAGVNSATSRIDQADRDLADIAQRAGQEPPDQQYQAVKSTLAQQNADYLATSAKNNSLIQKNTGRISSIRNRETRQVDNGDGTFHNELSRAGRNAIGALSADNKRLARDISAKKALVVKTRDKRDKLIDDYQQQLNQERDQAAKDQQAAKKRRAAADTAASERQQQSKQARTKSYGRQSNGTYPLMTQISALGKLTSKDSALEWASRLITLLFLVIELAPILVKLFSKRGAYDEEVELAEHIAWVRTQYEKSQINSRINRKLDAINQTDERVRRTVEARQNKTFETATKNIEQQQQIELSNNERLLKLIAKRQIELAEQMVDQWHQDELKKLKSNAPTTAPDANSVTLPVRPSPASNINNSHSS</sequence>
<feature type="transmembrane region" description="Helical" evidence="2">
    <location>
        <begin position="55"/>
        <end position="77"/>
    </location>
</feature>
<dbReference type="EMBL" id="JAUQSX010000012">
    <property type="protein sequence ID" value="MDO7848689.1"/>
    <property type="molecule type" value="Genomic_DNA"/>
</dbReference>
<organism evidence="3 4">
    <name type="scientific">Hymenobacter mellowenesis</name>
    <dbReference type="NCBI Taxonomy" id="3063995"/>
    <lineage>
        <taxon>Bacteria</taxon>
        <taxon>Pseudomonadati</taxon>
        <taxon>Bacteroidota</taxon>
        <taxon>Cytophagia</taxon>
        <taxon>Cytophagales</taxon>
        <taxon>Hymenobacteraceae</taxon>
        <taxon>Hymenobacter</taxon>
    </lineage>
</organism>
<feature type="compositionally biased region" description="Polar residues" evidence="1">
    <location>
        <begin position="532"/>
        <end position="542"/>
    </location>
</feature>
<feature type="transmembrane region" description="Helical" evidence="2">
    <location>
        <begin position="83"/>
        <end position="101"/>
    </location>
</feature>
<evidence type="ECO:0000313" key="3">
    <source>
        <dbReference type="EMBL" id="MDO7848689.1"/>
    </source>
</evidence>
<dbReference type="RefSeq" id="WP_305013356.1">
    <property type="nucleotide sequence ID" value="NZ_JAUQSX010000012.1"/>
</dbReference>
<gene>
    <name evidence="3" type="ORF">Q5H92_20150</name>
</gene>
<keyword evidence="2" id="KW-0472">Membrane</keyword>
<evidence type="ECO:0000256" key="2">
    <source>
        <dbReference type="SAM" id="Phobius"/>
    </source>
</evidence>
<dbReference type="Proteomes" id="UP001167796">
    <property type="component" value="Unassembled WGS sequence"/>
</dbReference>
<dbReference type="InterPro" id="IPR025519">
    <property type="entry name" value="DUF4407"/>
</dbReference>
<feature type="region of interest" description="Disordered" evidence="1">
    <location>
        <begin position="315"/>
        <end position="359"/>
    </location>
</feature>
<keyword evidence="2" id="KW-0812">Transmembrane</keyword>
<evidence type="ECO:0000313" key="4">
    <source>
        <dbReference type="Proteomes" id="UP001167796"/>
    </source>
</evidence>
<evidence type="ECO:0000256" key="1">
    <source>
        <dbReference type="SAM" id="MobiDB-lite"/>
    </source>
</evidence>
<protein>
    <submittedName>
        <fullName evidence="3">DUF4407 domain-containing protein</fullName>
    </submittedName>
</protein>
<keyword evidence="4" id="KW-1185">Reference proteome</keyword>
<dbReference type="Pfam" id="PF14362">
    <property type="entry name" value="DUF4407"/>
    <property type="match status" value="1"/>
</dbReference>